<reference evidence="1" key="2">
    <citation type="journal article" date="2020" name="Nat. Commun.">
        <title>Large-scale genome sequencing of mycorrhizal fungi provides insights into the early evolution of symbiotic traits.</title>
        <authorList>
            <person name="Miyauchi S."/>
            <person name="Kiss E."/>
            <person name="Kuo A."/>
            <person name="Drula E."/>
            <person name="Kohler A."/>
            <person name="Sanchez-Garcia M."/>
            <person name="Morin E."/>
            <person name="Andreopoulos B."/>
            <person name="Barry K.W."/>
            <person name="Bonito G."/>
            <person name="Buee M."/>
            <person name="Carver A."/>
            <person name="Chen C."/>
            <person name="Cichocki N."/>
            <person name="Clum A."/>
            <person name="Culley D."/>
            <person name="Crous P.W."/>
            <person name="Fauchery L."/>
            <person name="Girlanda M."/>
            <person name="Hayes R.D."/>
            <person name="Keri Z."/>
            <person name="LaButti K."/>
            <person name="Lipzen A."/>
            <person name="Lombard V."/>
            <person name="Magnuson J."/>
            <person name="Maillard F."/>
            <person name="Murat C."/>
            <person name="Nolan M."/>
            <person name="Ohm R.A."/>
            <person name="Pangilinan J."/>
            <person name="Pereira M.F."/>
            <person name="Perotto S."/>
            <person name="Peter M."/>
            <person name="Pfister S."/>
            <person name="Riley R."/>
            <person name="Sitrit Y."/>
            <person name="Stielow J.B."/>
            <person name="Szollosi G."/>
            <person name="Zifcakova L."/>
            <person name="Stursova M."/>
            <person name="Spatafora J.W."/>
            <person name="Tedersoo L."/>
            <person name="Vaario L.M."/>
            <person name="Yamada A."/>
            <person name="Yan M."/>
            <person name="Wang P."/>
            <person name="Xu J."/>
            <person name="Bruns T."/>
            <person name="Baldrian P."/>
            <person name="Vilgalys R."/>
            <person name="Dunand C."/>
            <person name="Henrissat B."/>
            <person name="Grigoriev I.V."/>
            <person name="Hibbett D."/>
            <person name="Nagy L.G."/>
            <person name="Martin F.M."/>
        </authorList>
    </citation>
    <scope>NUCLEOTIDE SEQUENCE</scope>
    <source>
        <strain evidence="1">P2</strain>
    </source>
</reference>
<proteinExistence type="predicted"/>
<sequence>MSTLKRSRRRELVLTPSFAKVIKAKISNAIGKSKANLKPSAGSTGRSSSSVSRGSKPSLISKRTIVDPPHSHHVRSPSHNSTGTLTGSHRMRPVRTNPYYRPHPIHFLPPEVLAHIFHLGSCDPSEHGVLFPLRMSHVCGAWRDLALSTHTLWQHITPDLRHKLWKQYIRRSAACLIDVSLTRPSSIPTYNNQNNVNAHLVPPFDANNVQWYMGLVAPHIRRWRSLTIKFDQYSPFLWNAALSPCCASGGVSSTSVQAWNLEELTLLYPRNDDTKEFLLFGGIAPRLTRATIAGLHLDWSPGLFSNLVYLDYCHHGFTSGWESVAEVLNMLDVSRKLRELRITFPSSAAPMGGGGWDYYPTTFPLQHVGMPYLQCLTVCAKYDIPLEMSTIFGYLHIPALRMLRLRDGGRARRVFSGLKGFSRSLRRPRTLEVVDMEYGWCEKRFVGTFDQVRTVIVNGVYC</sequence>
<accession>A0ACB6Z609</accession>
<protein>
    <submittedName>
        <fullName evidence="1">Uncharacterized protein</fullName>
    </submittedName>
</protein>
<comment type="caution">
    <text evidence="1">The sequence shown here is derived from an EMBL/GenBank/DDBJ whole genome shotgun (WGS) entry which is preliminary data.</text>
</comment>
<dbReference type="EMBL" id="MU118101">
    <property type="protein sequence ID" value="KAF9645170.1"/>
    <property type="molecule type" value="Genomic_DNA"/>
</dbReference>
<reference evidence="1" key="1">
    <citation type="submission" date="2019-10" db="EMBL/GenBank/DDBJ databases">
        <authorList>
            <consortium name="DOE Joint Genome Institute"/>
            <person name="Kuo A."/>
            <person name="Miyauchi S."/>
            <person name="Kiss E."/>
            <person name="Drula E."/>
            <person name="Kohler A."/>
            <person name="Sanchez-Garcia M."/>
            <person name="Andreopoulos B."/>
            <person name="Barry K.W."/>
            <person name="Bonito G."/>
            <person name="Buee M."/>
            <person name="Carver A."/>
            <person name="Chen C."/>
            <person name="Cichocki N."/>
            <person name="Clum A."/>
            <person name="Culley D."/>
            <person name="Crous P.W."/>
            <person name="Fauchery L."/>
            <person name="Girlanda M."/>
            <person name="Hayes R."/>
            <person name="Keri Z."/>
            <person name="Labutti K."/>
            <person name="Lipzen A."/>
            <person name="Lombard V."/>
            <person name="Magnuson J."/>
            <person name="Maillard F."/>
            <person name="Morin E."/>
            <person name="Murat C."/>
            <person name="Nolan M."/>
            <person name="Ohm R."/>
            <person name="Pangilinan J."/>
            <person name="Pereira M."/>
            <person name="Perotto S."/>
            <person name="Peter M."/>
            <person name="Riley R."/>
            <person name="Sitrit Y."/>
            <person name="Stielow B."/>
            <person name="Szollosi G."/>
            <person name="Zifcakova L."/>
            <person name="Stursova M."/>
            <person name="Spatafora J.W."/>
            <person name="Tedersoo L."/>
            <person name="Vaario L.-M."/>
            <person name="Yamada A."/>
            <person name="Yan M."/>
            <person name="Wang P."/>
            <person name="Xu J."/>
            <person name="Bruns T."/>
            <person name="Baldrian P."/>
            <person name="Vilgalys R."/>
            <person name="Henrissat B."/>
            <person name="Grigoriev I.V."/>
            <person name="Hibbett D."/>
            <person name="Nagy L.G."/>
            <person name="Martin F.M."/>
        </authorList>
    </citation>
    <scope>NUCLEOTIDE SEQUENCE</scope>
    <source>
        <strain evidence="1">P2</strain>
    </source>
</reference>
<gene>
    <name evidence="1" type="ORF">BDM02DRAFT_691431</name>
</gene>
<evidence type="ECO:0000313" key="1">
    <source>
        <dbReference type="EMBL" id="KAF9645170.1"/>
    </source>
</evidence>
<dbReference type="Proteomes" id="UP000886501">
    <property type="component" value="Unassembled WGS sequence"/>
</dbReference>
<keyword evidence="2" id="KW-1185">Reference proteome</keyword>
<evidence type="ECO:0000313" key="2">
    <source>
        <dbReference type="Proteomes" id="UP000886501"/>
    </source>
</evidence>
<name>A0ACB6Z609_THEGA</name>
<organism evidence="1 2">
    <name type="scientific">Thelephora ganbajun</name>
    <name type="common">Ganba fungus</name>
    <dbReference type="NCBI Taxonomy" id="370292"/>
    <lineage>
        <taxon>Eukaryota</taxon>
        <taxon>Fungi</taxon>
        <taxon>Dikarya</taxon>
        <taxon>Basidiomycota</taxon>
        <taxon>Agaricomycotina</taxon>
        <taxon>Agaricomycetes</taxon>
        <taxon>Thelephorales</taxon>
        <taxon>Thelephoraceae</taxon>
        <taxon>Thelephora</taxon>
    </lineage>
</organism>